<organism evidence="2 3">
    <name type="scientific">Sulfitobacter porphyrae</name>
    <dbReference type="NCBI Taxonomy" id="1246864"/>
    <lineage>
        <taxon>Bacteria</taxon>
        <taxon>Pseudomonadati</taxon>
        <taxon>Pseudomonadota</taxon>
        <taxon>Alphaproteobacteria</taxon>
        <taxon>Rhodobacterales</taxon>
        <taxon>Roseobacteraceae</taxon>
        <taxon>Sulfitobacter</taxon>
    </lineage>
</organism>
<keyword evidence="3" id="KW-1185">Reference proteome</keyword>
<proteinExistence type="predicted"/>
<gene>
    <name evidence="2" type="ORF">ACFQFQ_08175</name>
</gene>
<evidence type="ECO:0000313" key="2">
    <source>
        <dbReference type="EMBL" id="MFC6759475.1"/>
    </source>
</evidence>
<name>A0ABW2B192_9RHOB</name>
<reference evidence="3" key="1">
    <citation type="journal article" date="2019" name="Int. J. Syst. Evol. Microbiol.">
        <title>The Global Catalogue of Microorganisms (GCM) 10K type strain sequencing project: providing services to taxonomists for standard genome sequencing and annotation.</title>
        <authorList>
            <consortium name="The Broad Institute Genomics Platform"/>
            <consortium name="The Broad Institute Genome Sequencing Center for Infectious Disease"/>
            <person name="Wu L."/>
            <person name="Ma J."/>
        </authorList>
    </citation>
    <scope>NUCLEOTIDE SEQUENCE [LARGE SCALE GENOMIC DNA]</scope>
    <source>
        <strain evidence="3">CCUG 66188</strain>
    </source>
</reference>
<protein>
    <submittedName>
        <fullName evidence="2">Uncharacterized protein</fullName>
    </submittedName>
</protein>
<feature type="transmembrane region" description="Helical" evidence="1">
    <location>
        <begin position="20"/>
        <end position="41"/>
    </location>
</feature>
<evidence type="ECO:0000313" key="3">
    <source>
        <dbReference type="Proteomes" id="UP001596353"/>
    </source>
</evidence>
<sequence length="73" mass="7384">MSAPDTNIDKQEQQHKPALLGIKGAMVFGVLMVLIVFFLAVMGGGDDQVPAIETGSTVNGTDGVVAPVAGGSD</sequence>
<accession>A0ABW2B192</accession>
<keyword evidence="1" id="KW-1133">Transmembrane helix</keyword>
<keyword evidence="1" id="KW-0812">Transmembrane</keyword>
<keyword evidence="1" id="KW-0472">Membrane</keyword>
<dbReference type="Proteomes" id="UP001596353">
    <property type="component" value="Unassembled WGS sequence"/>
</dbReference>
<evidence type="ECO:0000256" key="1">
    <source>
        <dbReference type="SAM" id="Phobius"/>
    </source>
</evidence>
<comment type="caution">
    <text evidence="2">The sequence shown here is derived from an EMBL/GenBank/DDBJ whole genome shotgun (WGS) entry which is preliminary data.</text>
</comment>
<dbReference type="EMBL" id="JBHSWG010000001">
    <property type="protein sequence ID" value="MFC6759475.1"/>
    <property type="molecule type" value="Genomic_DNA"/>
</dbReference>